<protein>
    <recommendedName>
        <fullName evidence="4">CUB domain-containing protein</fullName>
    </recommendedName>
</protein>
<dbReference type="Pfam" id="PF00057">
    <property type="entry name" value="Ldl_recept_a"/>
    <property type="match status" value="2"/>
</dbReference>
<dbReference type="InterPro" id="IPR036055">
    <property type="entry name" value="LDL_receptor-like_sf"/>
</dbReference>
<dbReference type="CDD" id="cd00112">
    <property type="entry name" value="LDLa"/>
    <property type="match status" value="2"/>
</dbReference>
<evidence type="ECO:0000256" key="3">
    <source>
        <dbReference type="PROSITE-ProRule" id="PRU00124"/>
    </source>
</evidence>
<dbReference type="PROSITE" id="PS01180">
    <property type="entry name" value="CUB"/>
    <property type="match status" value="1"/>
</dbReference>
<proteinExistence type="predicted"/>
<feature type="disulfide bond" evidence="3">
    <location>
        <begin position="405"/>
        <end position="423"/>
    </location>
</feature>
<evidence type="ECO:0000313" key="6">
    <source>
        <dbReference type="Proteomes" id="UP001186944"/>
    </source>
</evidence>
<comment type="caution">
    <text evidence="3">Lacks conserved residue(s) required for the propagation of feature annotation.</text>
</comment>
<dbReference type="PROSITE" id="PS01209">
    <property type="entry name" value="LDLRA_1"/>
    <property type="match status" value="1"/>
</dbReference>
<keyword evidence="2 3" id="KW-1015">Disulfide bond</keyword>
<feature type="domain" description="CUB" evidence="4">
    <location>
        <begin position="145"/>
        <end position="259"/>
    </location>
</feature>
<dbReference type="Gene3D" id="2.60.120.290">
    <property type="entry name" value="Spermadhesin, CUB domain"/>
    <property type="match status" value="2"/>
</dbReference>
<dbReference type="Proteomes" id="UP001186944">
    <property type="component" value="Unassembled WGS sequence"/>
</dbReference>
<dbReference type="InterPro" id="IPR035914">
    <property type="entry name" value="Sperma_CUB_dom_sf"/>
</dbReference>
<organism evidence="5 6">
    <name type="scientific">Pinctada imbricata</name>
    <name type="common">Atlantic pearl-oyster</name>
    <name type="synonym">Pinctada martensii</name>
    <dbReference type="NCBI Taxonomy" id="66713"/>
    <lineage>
        <taxon>Eukaryota</taxon>
        <taxon>Metazoa</taxon>
        <taxon>Spiralia</taxon>
        <taxon>Lophotrochozoa</taxon>
        <taxon>Mollusca</taxon>
        <taxon>Bivalvia</taxon>
        <taxon>Autobranchia</taxon>
        <taxon>Pteriomorphia</taxon>
        <taxon>Pterioida</taxon>
        <taxon>Pterioidea</taxon>
        <taxon>Pteriidae</taxon>
        <taxon>Pinctada</taxon>
    </lineage>
</organism>
<dbReference type="Gene3D" id="4.10.400.10">
    <property type="entry name" value="Low-density Lipoprotein Receptor"/>
    <property type="match status" value="2"/>
</dbReference>
<dbReference type="PRINTS" id="PR00261">
    <property type="entry name" value="LDLRECEPTOR"/>
</dbReference>
<keyword evidence="6" id="KW-1185">Reference proteome</keyword>
<evidence type="ECO:0000259" key="4">
    <source>
        <dbReference type="PROSITE" id="PS01180"/>
    </source>
</evidence>
<dbReference type="InterPro" id="IPR023415">
    <property type="entry name" value="LDLR_class-A_CS"/>
</dbReference>
<keyword evidence="1" id="KW-0677">Repeat</keyword>
<dbReference type="SMART" id="SM00042">
    <property type="entry name" value="CUB"/>
    <property type="match status" value="1"/>
</dbReference>
<comment type="caution">
    <text evidence="5">The sequence shown here is derived from an EMBL/GenBank/DDBJ whole genome shotgun (WGS) entry which is preliminary data.</text>
</comment>
<dbReference type="SUPFAM" id="SSF57424">
    <property type="entry name" value="LDL receptor-like module"/>
    <property type="match status" value="2"/>
</dbReference>
<dbReference type="PANTHER" id="PTHR24251">
    <property type="entry name" value="OVOCHYMASE-RELATED"/>
    <property type="match status" value="1"/>
</dbReference>
<evidence type="ECO:0000256" key="2">
    <source>
        <dbReference type="ARBA" id="ARBA00023157"/>
    </source>
</evidence>
<dbReference type="AlphaFoldDB" id="A0AA88XPR9"/>
<dbReference type="SUPFAM" id="SSF49854">
    <property type="entry name" value="Spermadhesin, CUB domain"/>
    <property type="match status" value="3"/>
</dbReference>
<sequence length="498" mass="56627">CEENHESKKISVEKGDFGFVTSYNYPDNYTSQLYQGYSCHVEIRGCSTCRLRLTLLDIQFPNCSSLRKMRHRNLCIPGCDHLQIHDVDQPYHTMSKRNYYGHDEGLTSVTISSNVRIRHCMSNASSSFGKRFQLKYEVIDKREEYKGTVASWDGNSGEITSPNFPNGYALNDETFTYVIKNLDPYGHVRVTFDDWHLASASSLQVYDGIHSTSPIGVFKKRERPVLVSEKSALILVFSTGKSHHRCCHPGGFKASYTFVSERRWDTKPNTNCTMLIDSRSGGVIRLQDTVSQLPGLYDCIWIIKRPARKNPDGLLLRLTEMALGEGWLTYEENSLEIISGITSKGRQLAKYTSTNLTLGQWFSPDEGLYIRLRGALSKEDNFKFIFTAVDNVTDAGCPKPGDYMCQNLWCIDRDLMCDGTDHCGDNSDESPQKLCFVSDIWKLGIKWNFQDYSTPDPCAGNFKCGGNSLFCLEMSRVCDRIPDCFDDSDEKYCGNYYF</sequence>
<dbReference type="PROSITE" id="PS50068">
    <property type="entry name" value="LDLRA_2"/>
    <property type="match status" value="2"/>
</dbReference>
<accession>A0AA88XPR9</accession>
<dbReference type="SMART" id="SM00192">
    <property type="entry name" value="LDLa"/>
    <property type="match status" value="2"/>
</dbReference>
<dbReference type="InterPro" id="IPR002172">
    <property type="entry name" value="LDrepeatLR_classA_rpt"/>
</dbReference>
<feature type="non-terminal residue" evidence="5">
    <location>
        <position position="1"/>
    </location>
</feature>
<dbReference type="InterPro" id="IPR000859">
    <property type="entry name" value="CUB_dom"/>
</dbReference>
<evidence type="ECO:0000256" key="1">
    <source>
        <dbReference type="ARBA" id="ARBA00022737"/>
    </source>
</evidence>
<dbReference type="Pfam" id="PF00431">
    <property type="entry name" value="CUB"/>
    <property type="match status" value="1"/>
</dbReference>
<feature type="disulfide bond" evidence="3">
    <location>
        <begin position="478"/>
        <end position="493"/>
    </location>
</feature>
<dbReference type="PANTHER" id="PTHR24251:SF37">
    <property type="entry name" value="CUB DOMAIN-CONTAINING PROTEIN"/>
    <property type="match status" value="1"/>
</dbReference>
<reference evidence="5" key="1">
    <citation type="submission" date="2019-08" db="EMBL/GenBank/DDBJ databases">
        <title>The improved chromosome-level genome for the pearl oyster Pinctada fucata martensii using PacBio sequencing and Hi-C.</title>
        <authorList>
            <person name="Zheng Z."/>
        </authorList>
    </citation>
    <scope>NUCLEOTIDE SEQUENCE</scope>
    <source>
        <strain evidence="5">ZZ-2019</strain>
        <tissue evidence="5">Adductor muscle</tissue>
    </source>
</reference>
<evidence type="ECO:0000313" key="5">
    <source>
        <dbReference type="EMBL" id="KAK3085237.1"/>
    </source>
</evidence>
<gene>
    <name evidence="5" type="ORF">FSP39_000377</name>
</gene>
<dbReference type="CDD" id="cd00041">
    <property type="entry name" value="CUB"/>
    <property type="match status" value="1"/>
</dbReference>
<name>A0AA88XPR9_PINIB</name>
<dbReference type="EMBL" id="VSWD01000012">
    <property type="protein sequence ID" value="KAK3085237.1"/>
    <property type="molecule type" value="Genomic_DNA"/>
</dbReference>